<dbReference type="Gene3D" id="2.40.50.1070">
    <property type="match status" value="1"/>
</dbReference>
<sequence length="487" mass="52946">MTSTIRSAAQADLPEDLTGVIAPETVTVEVGPMAHGGHCVARHEGRVIFVRHAIPGEIVVAQLTETGDKARYWRGDVVEIIRASEFRRSHQWKLADSLRAYHAGRQPIGGAEYGHIVLEHQRRLKAHVFRDTLSRIGKQTVEAGVSGLESDEPTGLHWRTRNAFAVTSSGRIAMHVHRSMTTIPVRNIPLAVSALDDLHLWDIDFTGADRVEVATPSTGDEALIIVIPSKDTAAQDARLNECMKRWKKQLSTYPESVSAVVALESEKLGGPIELTRLRGRTWVKEVVASAKYGSKTFRVSGPGFWQVHREAPATLVDAVMAAASPQPGEVLADLYAGAGLFSAFLADAVGEDGCVLSVEASVGASRDARRNLHSTPQAYVLNGRTDRVVGSWINRSEAPLNRGGLDGRSVDTVVLDPPRSGAGKAAVQRIHQLAPTKIVYVSCDPASFARDTRWLGELGWSLDSADVYDLYPDTHHMESVAVFTRAE</sequence>
<protein>
    <submittedName>
        <fullName evidence="7">Class I SAM-dependent RNA methyltransferase</fullName>
    </submittedName>
</protein>
<keyword evidence="1 4" id="KW-0489">Methyltransferase</keyword>
<dbReference type="PANTHER" id="PTHR11061">
    <property type="entry name" value="RNA M5U METHYLTRANSFERASE"/>
    <property type="match status" value="1"/>
</dbReference>
<feature type="active site" evidence="5">
    <location>
        <position position="443"/>
    </location>
</feature>
<evidence type="ECO:0000256" key="2">
    <source>
        <dbReference type="ARBA" id="ARBA00022679"/>
    </source>
</evidence>
<dbReference type="Pfam" id="PF05958">
    <property type="entry name" value="tRNA_U5-meth_tr"/>
    <property type="match status" value="1"/>
</dbReference>
<dbReference type="Gene3D" id="3.40.50.150">
    <property type="entry name" value="Vaccinia Virus protein VP39"/>
    <property type="match status" value="1"/>
</dbReference>
<feature type="binding site" evidence="4">
    <location>
        <position position="359"/>
    </location>
    <ligand>
        <name>S-adenosyl-L-methionine</name>
        <dbReference type="ChEBI" id="CHEBI:59789"/>
    </ligand>
</feature>
<evidence type="ECO:0000256" key="1">
    <source>
        <dbReference type="ARBA" id="ARBA00022603"/>
    </source>
</evidence>
<dbReference type="Proteomes" id="UP001219037">
    <property type="component" value="Chromosome"/>
</dbReference>
<feature type="binding site" evidence="4">
    <location>
        <position position="416"/>
    </location>
    <ligand>
        <name>S-adenosyl-L-methionine</name>
        <dbReference type="ChEBI" id="CHEBI:59789"/>
    </ligand>
</feature>
<dbReference type="InterPro" id="IPR010280">
    <property type="entry name" value="U5_MeTrfase_fam"/>
</dbReference>
<organism evidence="7 8">
    <name type="scientific">Citricoccus muralis</name>
    <dbReference type="NCBI Taxonomy" id="169134"/>
    <lineage>
        <taxon>Bacteria</taxon>
        <taxon>Bacillati</taxon>
        <taxon>Actinomycetota</taxon>
        <taxon>Actinomycetes</taxon>
        <taxon>Micrococcales</taxon>
        <taxon>Micrococcaceae</taxon>
        <taxon>Citricoccus</taxon>
    </lineage>
</organism>
<dbReference type="InterPro" id="IPR030390">
    <property type="entry name" value="MeTrfase_TrmA_AS"/>
</dbReference>
<dbReference type="InterPro" id="IPR029063">
    <property type="entry name" value="SAM-dependent_MTases_sf"/>
</dbReference>
<dbReference type="PANTHER" id="PTHR11061:SF30">
    <property type="entry name" value="TRNA (URACIL(54)-C(5))-METHYLTRANSFERASE"/>
    <property type="match status" value="1"/>
</dbReference>
<evidence type="ECO:0000256" key="5">
    <source>
        <dbReference type="PROSITE-ProRule" id="PRU10015"/>
    </source>
</evidence>
<feature type="binding site" evidence="4">
    <location>
        <position position="335"/>
    </location>
    <ligand>
        <name>S-adenosyl-L-methionine</name>
        <dbReference type="ChEBI" id="CHEBI:59789"/>
    </ligand>
</feature>
<comment type="similarity">
    <text evidence="4">Belongs to the class I-like SAM-binding methyltransferase superfamily. RNA M5U methyltransferase family.</text>
</comment>
<dbReference type="PROSITE" id="PS50926">
    <property type="entry name" value="TRAM"/>
    <property type="match status" value="1"/>
</dbReference>
<dbReference type="Gene3D" id="2.40.50.140">
    <property type="entry name" value="Nucleic acid-binding proteins"/>
    <property type="match status" value="1"/>
</dbReference>
<dbReference type="SUPFAM" id="SSF50249">
    <property type="entry name" value="Nucleic acid-binding proteins"/>
    <property type="match status" value="1"/>
</dbReference>
<dbReference type="RefSeq" id="WP_270105106.1">
    <property type="nucleotide sequence ID" value="NZ_CP121252.1"/>
</dbReference>
<gene>
    <name evidence="7" type="ORF">P8192_08490</name>
</gene>
<dbReference type="InterPro" id="IPR012340">
    <property type="entry name" value="NA-bd_OB-fold"/>
</dbReference>
<evidence type="ECO:0000313" key="7">
    <source>
        <dbReference type="EMBL" id="WFP15457.1"/>
    </source>
</evidence>
<accession>A0ABY8H2U5</accession>
<dbReference type="EMBL" id="CP121252">
    <property type="protein sequence ID" value="WFP15457.1"/>
    <property type="molecule type" value="Genomic_DNA"/>
</dbReference>
<proteinExistence type="inferred from homology"/>
<dbReference type="GO" id="GO:0008168">
    <property type="term" value="F:methyltransferase activity"/>
    <property type="evidence" value="ECO:0007669"/>
    <property type="project" value="UniProtKB-KW"/>
</dbReference>
<dbReference type="SUPFAM" id="SSF53335">
    <property type="entry name" value="S-adenosyl-L-methionine-dependent methyltransferases"/>
    <property type="match status" value="1"/>
</dbReference>
<dbReference type="GO" id="GO:0032259">
    <property type="term" value="P:methylation"/>
    <property type="evidence" value="ECO:0007669"/>
    <property type="project" value="UniProtKB-KW"/>
</dbReference>
<evidence type="ECO:0000256" key="4">
    <source>
        <dbReference type="PROSITE-ProRule" id="PRU01024"/>
    </source>
</evidence>
<name>A0ABY8H2U5_9MICC</name>
<dbReference type="Pfam" id="PF01938">
    <property type="entry name" value="TRAM"/>
    <property type="match status" value="1"/>
</dbReference>
<dbReference type="PROSITE" id="PS01230">
    <property type="entry name" value="TRMA_1"/>
    <property type="match status" value="1"/>
</dbReference>
<feature type="domain" description="TRAM" evidence="6">
    <location>
        <begin position="15"/>
        <end position="79"/>
    </location>
</feature>
<keyword evidence="3 4" id="KW-0949">S-adenosyl-L-methionine</keyword>
<reference evidence="7 8" key="1">
    <citation type="submission" date="2023-04" db="EMBL/GenBank/DDBJ databases">
        <title>Funneling lignin-derived compounds into biodiesel using alkali-halophilic Citricoccus sp. P2.</title>
        <authorList>
            <person name="Luo C.-B."/>
        </authorList>
    </citation>
    <scope>NUCLEOTIDE SEQUENCE [LARGE SCALE GENOMIC DNA]</scope>
    <source>
        <strain evidence="7 8">P2</strain>
    </source>
</reference>
<evidence type="ECO:0000256" key="3">
    <source>
        <dbReference type="ARBA" id="ARBA00022691"/>
    </source>
</evidence>
<feature type="binding site" evidence="4">
    <location>
        <position position="306"/>
    </location>
    <ligand>
        <name>S-adenosyl-L-methionine</name>
        <dbReference type="ChEBI" id="CHEBI:59789"/>
    </ligand>
</feature>
<keyword evidence="2 4" id="KW-0808">Transferase</keyword>
<evidence type="ECO:0000259" key="6">
    <source>
        <dbReference type="PROSITE" id="PS50926"/>
    </source>
</evidence>
<keyword evidence="8" id="KW-1185">Reference proteome</keyword>
<dbReference type="InterPro" id="IPR002792">
    <property type="entry name" value="TRAM_dom"/>
</dbReference>
<evidence type="ECO:0000313" key="8">
    <source>
        <dbReference type="Proteomes" id="UP001219037"/>
    </source>
</evidence>
<feature type="active site" description="Nucleophile" evidence="4">
    <location>
        <position position="443"/>
    </location>
</feature>
<dbReference type="PROSITE" id="PS51687">
    <property type="entry name" value="SAM_MT_RNA_M5U"/>
    <property type="match status" value="1"/>
</dbReference>